<evidence type="ECO:0000313" key="2">
    <source>
        <dbReference type="EMBL" id="TDD61781.1"/>
    </source>
</evidence>
<dbReference type="RefSeq" id="WP_132166193.1">
    <property type="nucleotide sequence ID" value="NZ_SMKX01000011.1"/>
</dbReference>
<protein>
    <submittedName>
        <fullName evidence="2">Uncharacterized protein</fullName>
    </submittedName>
</protein>
<evidence type="ECO:0000313" key="3">
    <source>
        <dbReference type="Proteomes" id="UP000295124"/>
    </source>
</evidence>
<dbReference type="EMBL" id="SMKX01000011">
    <property type="protein sequence ID" value="TDD61781.1"/>
    <property type="molecule type" value="Genomic_DNA"/>
</dbReference>
<gene>
    <name evidence="2" type="ORF">E1263_06200</name>
</gene>
<name>A0A4R4ZRY7_9ACTN</name>
<keyword evidence="3" id="KW-1185">Reference proteome</keyword>
<dbReference type="AlphaFoldDB" id="A0A4R4ZRY7"/>
<sequence length="119" mass="12161">MREKPDPNPHPGTGQPDLGMADIGGFTKAAQGYVTASDQLQNAADGLTAVAGAGAVGNLSSTGKLVELINSAHNQAAAEISRMAQGAETWATVNQQLFTVAEHTLTFSADTLNAIRGGK</sequence>
<reference evidence="2 3" key="1">
    <citation type="submission" date="2019-03" db="EMBL/GenBank/DDBJ databases">
        <title>Draft genome sequences of novel Actinobacteria.</title>
        <authorList>
            <person name="Sahin N."/>
            <person name="Ay H."/>
            <person name="Saygin H."/>
        </authorList>
    </citation>
    <scope>NUCLEOTIDE SEQUENCE [LARGE SCALE GENOMIC DNA]</scope>
    <source>
        <strain evidence="2 3">JCM 13523</strain>
    </source>
</reference>
<dbReference type="Proteomes" id="UP000295124">
    <property type="component" value="Unassembled WGS sequence"/>
</dbReference>
<comment type="caution">
    <text evidence="2">The sequence shown here is derived from an EMBL/GenBank/DDBJ whole genome shotgun (WGS) entry which is preliminary data.</text>
</comment>
<proteinExistence type="predicted"/>
<evidence type="ECO:0000256" key="1">
    <source>
        <dbReference type="SAM" id="MobiDB-lite"/>
    </source>
</evidence>
<organism evidence="2 3">
    <name type="scientific">Kribbella antibiotica</name>
    <dbReference type="NCBI Taxonomy" id="190195"/>
    <lineage>
        <taxon>Bacteria</taxon>
        <taxon>Bacillati</taxon>
        <taxon>Actinomycetota</taxon>
        <taxon>Actinomycetes</taxon>
        <taxon>Propionibacteriales</taxon>
        <taxon>Kribbellaceae</taxon>
        <taxon>Kribbella</taxon>
    </lineage>
</organism>
<accession>A0A4R4ZRY7</accession>
<feature type="region of interest" description="Disordered" evidence="1">
    <location>
        <begin position="1"/>
        <end position="22"/>
    </location>
</feature>